<dbReference type="AlphaFoldDB" id="A0A5B7HZV1"/>
<reference evidence="1 2" key="1">
    <citation type="submission" date="2019-05" db="EMBL/GenBank/DDBJ databases">
        <title>Another draft genome of Portunus trituberculatus and its Hox gene families provides insights of decapod evolution.</title>
        <authorList>
            <person name="Jeong J.-H."/>
            <person name="Song I."/>
            <person name="Kim S."/>
            <person name="Choi T."/>
            <person name="Kim D."/>
            <person name="Ryu S."/>
            <person name="Kim W."/>
        </authorList>
    </citation>
    <scope>NUCLEOTIDE SEQUENCE [LARGE SCALE GENOMIC DNA]</scope>
    <source>
        <tissue evidence="1">Muscle</tissue>
    </source>
</reference>
<evidence type="ECO:0000313" key="1">
    <source>
        <dbReference type="EMBL" id="MPC74777.1"/>
    </source>
</evidence>
<dbReference type="EMBL" id="VSRR010039692">
    <property type="protein sequence ID" value="MPC74777.1"/>
    <property type="molecule type" value="Genomic_DNA"/>
</dbReference>
<keyword evidence="2" id="KW-1185">Reference proteome</keyword>
<accession>A0A5B7HZV1</accession>
<organism evidence="1 2">
    <name type="scientific">Portunus trituberculatus</name>
    <name type="common">Swimming crab</name>
    <name type="synonym">Neptunus trituberculatus</name>
    <dbReference type="NCBI Taxonomy" id="210409"/>
    <lineage>
        <taxon>Eukaryota</taxon>
        <taxon>Metazoa</taxon>
        <taxon>Ecdysozoa</taxon>
        <taxon>Arthropoda</taxon>
        <taxon>Crustacea</taxon>
        <taxon>Multicrustacea</taxon>
        <taxon>Malacostraca</taxon>
        <taxon>Eumalacostraca</taxon>
        <taxon>Eucarida</taxon>
        <taxon>Decapoda</taxon>
        <taxon>Pleocyemata</taxon>
        <taxon>Brachyura</taxon>
        <taxon>Eubrachyura</taxon>
        <taxon>Portunoidea</taxon>
        <taxon>Portunidae</taxon>
        <taxon>Portuninae</taxon>
        <taxon>Portunus</taxon>
    </lineage>
</organism>
<protein>
    <submittedName>
        <fullName evidence="1">Uncharacterized protein</fullName>
    </submittedName>
</protein>
<name>A0A5B7HZV1_PORTR</name>
<proteinExistence type="predicted"/>
<comment type="caution">
    <text evidence="1">The sequence shown here is derived from an EMBL/GenBank/DDBJ whole genome shotgun (WGS) entry which is preliminary data.</text>
</comment>
<sequence length="31" mass="3417">MAAYLCFPGRGGAASRAAWCSVFWGIFIYML</sequence>
<evidence type="ECO:0000313" key="2">
    <source>
        <dbReference type="Proteomes" id="UP000324222"/>
    </source>
</evidence>
<dbReference type="Proteomes" id="UP000324222">
    <property type="component" value="Unassembled WGS sequence"/>
</dbReference>
<gene>
    <name evidence="1" type="ORF">E2C01_069151</name>
</gene>